<dbReference type="RefSeq" id="XP_002765928.1">
    <property type="nucleotide sequence ID" value="XM_002765882.1"/>
</dbReference>
<reference evidence="2 3" key="1">
    <citation type="submission" date="2008-07" db="EMBL/GenBank/DDBJ databases">
        <authorList>
            <person name="El-Sayed N."/>
            <person name="Caler E."/>
            <person name="Inman J."/>
            <person name="Amedeo P."/>
            <person name="Hass B."/>
            <person name="Wortman J."/>
        </authorList>
    </citation>
    <scope>NUCLEOTIDE SEQUENCE [LARGE SCALE GENOMIC DNA]</scope>
    <source>
        <strain evidence="3">ATCC 50983 / TXsc</strain>
    </source>
</reference>
<dbReference type="Proteomes" id="UP000007800">
    <property type="component" value="Unassembled WGS sequence"/>
</dbReference>
<gene>
    <name evidence="2" type="ORF">Pmar_PMAR016881</name>
</gene>
<protein>
    <submittedName>
        <fullName evidence="2">Uncharacterized protein</fullName>
    </submittedName>
</protein>
<keyword evidence="3" id="KW-1185">Reference proteome</keyword>
<sequence length="97" mass="10470">MTSSAFELTAIRCDAFEVDTDGAQHTGHRTISREDSETEDDSIACMRMRTLPGGISFGALEAPSRQISGSCDDSPDEQSEVTDNFPEGLHSTRNDSA</sequence>
<name>C5LX96_PERM5</name>
<evidence type="ECO:0000313" key="2">
    <source>
        <dbReference type="EMBL" id="EEQ98645.1"/>
    </source>
</evidence>
<dbReference type="InParanoid" id="C5LX96"/>
<dbReference type="EMBL" id="GG686414">
    <property type="protein sequence ID" value="EEQ98645.1"/>
    <property type="molecule type" value="Genomic_DNA"/>
</dbReference>
<organism evidence="3">
    <name type="scientific">Perkinsus marinus (strain ATCC 50983 / TXsc)</name>
    <dbReference type="NCBI Taxonomy" id="423536"/>
    <lineage>
        <taxon>Eukaryota</taxon>
        <taxon>Sar</taxon>
        <taxon>Alveolata</taxon>
        <taxon>Perkinsozoa</taxon>
        <taxon>Perkinsea</taxon>
        <taxon>Perkinsida</taxon>
        <taxon>Perkinsidae</taxon>
        <taxon>Perkinsus</taxon>
    </lineage>
</organism>
<proteinExistence type="predicted"/>
<feature type="region of interest" description="Disordered" evidence="1">
    <location>
        <begin position="62"/>
        <end position="97"/>
    </location>
</feature>
<accession>C5LX96</accession>
<evidence type="ECO:0000313" key="3">
    <source>
        <dbReference type="Proteomes" id="UP000007800"/>
    </source>
</evidence>
<dbReference type="GeneID" id="9062353"/>
<evidence type="ECO:0000256" key="1">
    <source>
        <dbReference type="SAM" id="MobiDB-lite"/>
    </source>
</evidence>
<dbReference type="AlphaFoldDB" id="C5LX96"/>